<dbReference type="AlphaFoldDB" id="A0A6J8A8N3"/>
<dbReference type="InterPro" id="IPR036291">
    <property type="entry name" value="NAD(P)-bd_dom_sf"/>
</dbReference>
<dbReference type="Pfam" id="PF00106">
    <property type="entry name" value="adh_short"/>
    <property type="match status" value="1"/>
</dbReference>
<keyword evidence="2" id="KW-1185">Reference proteome</keyword>
<dbReference type="Proteomes" id="UP000507470">
    <property type="component" value="Unassembled WGS sequence"/>
</dbReference>
<evidence type="ECO:0000313" key="1">
    <source>
        <dbReference type="EMBL" id="CAC5362706.1"/>
    </source>
</evidence>
<dbReference type="OrthoDB" id="47007at2759"/>
<reference evidence="1 2" key="1">
    <citation type="submission" date="2020-06" db="EMBL/GenBank/DDBJ databases">
        <authorList>
            <person name="Li R."/>
            <person name="Bekaert M."/>
        </authorList>
    </citation>
    <scope>NUCLEOTIDE SEQUENCE [LARGE SCALE GENOMIC DNA]</scope>
    <source>
        <strain evidence="2">wild</strain>
    </source>
</reference>
<evidence type="ECO:0000313" key="2">
    <source>
        <dbReference type="Proteomes" id="UP000507470"/>
    </source>
</evidence>
<proteinExistence type="predicted"/>
<organism evidence="1 2">
    <name type="scientific">Mytilus coruscus</name>
    <name type="common">Sea mussel</name>
    <dbReference type="NCBI Taxonomy" id="42192"/>
    <lineage>
        <taxon>Eukaryota</taxon>
        <taxon>Metazoa</taxon>
        <taxon>Spiralia</taxon>
        <taxon>Lophotrochozoa</taxon>
        <taxon>Mollusca</taxon>
        <taxon>Bivalvia</taxon>
        <taxon>Autobranchia</taxon>
        <taxon>Pteriomorphia</taxon>
        <taxon>Mytilida</taxon>
        <taxon>Mytiloidea</taxon>
        <taxon>Mytilidae</taxon>
        <taxon>Mytilinae</taxon>
        <taxon>Mytilus</taxon>
    </lineage>
</organism>
<dbReference type="EMBL" id="CACVKT020000754">
    <property type="protein sequence ID" value="CAC5362706.1"/>
    <property type="molecule type" value="Genomic_DNA"/>
</dbReference>
<dbReference type="InterPro" id="IPR002347">
    <property type="entry name" value="SDR_fam"/>
</dbReference>
<dbReference type="SUPFAM" id="SSF51735">
    <property type="entry name" value="NAD(P)-binding Rossmann-fold domains"/>
    <property type="match status" value="1"/>
</dbReference>
<protein>
    <submittedName>
        <fullName evidence="1">Uncharacterized protein</fullName>
    </submittedName>
</protein>
<sequence length="94" mass="10213">MTSLRYEEKVALITGGSRGIGKGCVDVFVENGAKVVFCSNDEVITTCVLRIVKAPSVSPEKMTTKSNGSSIEINKLVEKVTQNLQFLKDTFTVL</sequence>
<accession>A0A6J8A8N3</accession>
<name>A0A6J8A8N3_MYTCO</name>
<dbReference type="Gene3D" id="3.40.50.720">
    <property type="entry name" value="NAD(P)-binding Rossmann-like Domain"/>
    <property type="match status" value="1"/>
</dbReference>
<gene>
    <name evidence="1" type="ORF">MCOR_4383</name>
</gene>